<sequence>MFVSVQEHALNLALRDLPKECKNRYNDAADRALRQILFRSLAGDDEEHLPLFFPQGPPDSIHELWSLRAAQGAIDGAEYTAAARGHACGHIFKTGEASYRCKTCSTDETCVLCAKCFDASDHDGHMVFVNTSPGNSGCCDCGDAEAWIRPMNCNIHTDLRETISQASGNCKGAFELPTDLVESIRMTIGRALDYLCDVFSCSPEQLRLPKTEQSIMQDERMSRLTSHWYEGPDVDESEVEFALILWNDEKHTVDDVRDQVARACQQSRTFATRKAWEVNDRGRSIIKYSSSLAELLGIAKTIEEIKVTVTIRSSRDTFREQMCGTVIEWISDICGCSVGEDGQILRRIICEELLQSWRRGSKASNVDVGRNGIDDHEVEDFSGELYAMRRVGNVRRRNIVRVDVDQQQLDVDDDGDGDDEDGEEEDIDESTEENDEEDMEIDHPNSIDATEADRDGDLDMDPIDDPDDVTEVSEATLAGYPPPPPPPPHLANRRRGHDHTPVETENGDLFVAHDLTTRPLMDIPRTPRIKTRPLRPPRPPRYWLEKPKGYGFKDGTPLHENLWDRVRLDFLILYDLRMWKKLRSDLRDVYVSTVVTIPYFKRVLGLRFAGLYTTLAQLYLIADREPDHSIINLSLQMLTTPSITAEVLERGNFLTNLMAILYTFLTTRQVGYPSDVNPLATLAFDAGTVTNRRMYHFFLDLKYLFGSEYVQEKLCREDRYLLQFLDLIKLVQGICPNVRAVGEHIEYETDAWISASLITREINRFCRQYSDSFPLPEDLDFSDVSMAIRRTAKTAIINSVGAESKRFSQAEIKDEIRFHSIEISEFGPGAIYNVVEFSVDRGPMSFHHPLHYLLSWLIDRAKSMSRTQLISLLQFSAIDLREQTTLPKATGKSVEDVVYEPKLRPIHSGVFAGLANFTRTPLFAQVIYYSLGFALQVSPDVSTTPITRIETYVQVVLHLTLLAVLEDGTDEDRASAESFVSFALSGYPSPPIAACSTIVSALHQISQMEHFKGCSAKVHLILRRIRQKRPRSYAVAVGSAEILPDRMDTASPANLEERATRKRQALERQAKVMAQFKQQQNSFLKNQDFDWGEDLPSDSDGESILPAQELKAEETNEQRLYGTFAYIRDSNILRQTVIEDEDYVAELFTTPVSLDRSADTIRPFGVASQNRRKVSKVTSDGRQVIIERQDLGKGFPSSHVRRGPVATGHNSQIARNHPERLDHKEFICPLCKALGNAFLPIIWRGEEEVYPGAIETRVAFHEWLASPIHGQTSRHGFGRQLLGVDKPTQFARHHKMFVDYTERAIMSPLATKLCMPARPAGELRRPSLIRGVLPNIRQRDDEEPSNPTYYDEAVVDVQPQGAVPELTSVYERLRDSLRLNGLYSRYTYPEAPSHSMEDLAYTDTLSRSLGYSISGIEIAHRGIGCDPGSTLLEKIPQQSLTHLRVLSATVKSYIAVGGLRDSVLHRAAQEFTDTQNRQLHQLLAGHPQLLNQSTALALQSVEPLLSLDPFVFLTECSSCIVPAFDLDVHHILRLCYLAEIVKVVVVFLHNPKALFQSTPSTGDNTQRLPIIKTNNNSNNKNPEPVWPRPEAEIFSAFVDKVKRFCQDAASVVDSEGDFQAENSPSDGVVFYQRLRTVISSYALPFVRKAVVLMHVHFGVKMPNTGTAAADAPELDRLTKVLRLPSLDDVFSSFFGKTETSHILQSIVSGWIQHWTSPRDAERSVRSAITLSHAAIFELVGLPTNFDTLTDEAIRRKCPTTGKELTDPCDKNKGGCTQHRQKCGGNTGIFINIRKCMVLFMDGANGTWTLAPYMDKHGEADPTLRRHQQLFLSQKRYDKLLRDVWLSHGIPSTISRKLEGDINNGGWETL</sequence>
<dbReference type="Pfam" id="PF18995">
    <property type="entry name" value="PRT6_C"/>
    <property type="match status" value="1"/>
</dbReference>
<dbReference type="InterPro" id="IPR044046">
    <property type="entry name" value="E3_ligase_UBR-like_C"/>
</dbReference>
<dbReference type="Pfam" id="PF02207">
    <property type="entry name" value="zf-UBR"/>
    <property type="match status" value="1"/>
</dbReference>
<feature type="domain" description="UBR-type" evidence="12">
    <location>
        <begin position="86"/>
        <end position="158"/>
    </location>
</feature>
<feature type="compositionally biased region" description="Pro residues" evidence="11">
    <location>
        <begin position="480"/>
        <end position="489"/>
    </location>
</feature>
<evidence type="ECO:0000256" key="3">
    <source>
        <dbReference type="ARBA" id="ARBA00022679"/>
    </source>
</evidence>
<dbReference type="PROSITE" id="PS51157">
    <property type="entry name" value="ZF_UBR"/>
    <property type="match status" value="1"/>
</dbReference>
<evidence type="ECO:0000256" key="9">
    <source>
        <dbReference type="PROSITE-ProRule" id="PRU00508"/>
    </source>
</evidence>
<dbReference type="FunFam" id="2.10.110.30:FF:000001">
    <property type="entry name" value="E3 ubiquitin-protein ligase UBR2 isoform 1"/>
    <property type="match status" value="1"/>
</dbReference>
<dbReference type="InterPro" id="IPR003126">
    <property type="entry name" value="Znf_UBR"/>
</dbReference>
<dbReference type="GO" id="GO:0005737">
    <property type="term" value="C:cytoplasm"/>
    <property type="evidence" value="ECO:0007669"/>
    <property type="project" value="TreeGrafter"/>
</dbReference>
<reference evidence="13 14" key="1">
    <citation type="submission" date="2017-03" db="EMBL/GenBank/DDBJ databases">
        <title>Genomes of endolithic fungi from Antarctica.</title>
        <authorList>
            <person name="Coleine C."/>
            <person name="Masonjones S."/>
            <person name="Stajich J.E."/>
        </authorList>
    </citation>
    <scope>NUCLEOTIDE SEQUENCE [LARGE SCALE GENOMIC DNA]</scope>
    <source>
        <strain evidence="13 14">CCFEE 5187</strain>
    </source>
</reference>
<evidence type="ECO:0000256" key="5">
    <source>
        <dbReference type="ARBA" id="ARBA00022771"/>
    </source>
</evidence>
<dbReference type="InterPro" id="IPR014719">
    <property type="entry name" value="Ribosomal_bL12_C/ClpS-like"/>
</dbReference>
<evidence type="ECO:0000256" key="2">
    <source>
        <dbReference type="ARBA" id="ARBA00004906"/>
    </source>
</evidence>
<feature type="region of interest" description="Disordered" evidence="11">
    <location>
        <begin position="405"/>
        <end position="504"/>
    </location>
</feature>
<dbReference type="GO" id="GO:0061630">
    <property type="term" value="F:ubiquitin protein ligase activity"/>
    <property type="evidence" value="ECO:0007669"/>
    <property type="project" value="UniProtKB-UniRule"/>
</dbReference>
<evidence type="ECO:0000256" key="8">
    <source>
        <dbReference type="ARBA" id="ARBA00046341"/>
    </source>
</evidence>
<evidence type="ECO:0000313" key="13">
    <source>
        <dbReference type="EMBL" id="TKA59714.1"/>
    </source>
</evidence>
<dbReference type="GO" id="GO:0016567">
    <property type="term" value="P:protein ubiquitination"/>
    <property type="evidence" value="ECO:0007669"/>
    <property type="project" value="UniProtKB-UniRule"/>
</dbReference>
<dbReference type="InterPro" id="IPR039164">
    <property type="entry name" value="UBR1-like"/>
</dbReference>
<evidence type="ECO:0000256" key="7">
    <source>
        <dbReference type="ARBA" id="ARBA00022833"/>
    </source>
</evidence>
<dbReference type="UniPathway" id="UPA00143"/>
<keyword evidence="7 10" id="KW-0862">Zinc</keyword>
<dbReference type="GO" id="GO:0008270">
    <property type="term" value="F:zinc ion binding"/>
    <property type="evidence" value="ECO:0007669"/>
    <property type="project" value="UniProtKB-UniRule"/>
</dbReference>
<comment type="caution">
    <text evidence="13">The sequence shown here is derived from an EMBL/GenBank/DDBJ whole genome shotgun (WGS) entry which is preliminary data.</text>
</comment>
<dbReference type="Pfam" id="PF02617">
    <property type="entry name" value="ClpS"/>
    <property type="match status" value="1"/>
</dbReference>
<name>A0A4U0WAL0_9PEZI</name>
<dbReference type="EMBL" id="NAJN01001963">
    <property type="protein sequence ID" value="TKA59714.1"/>
    <property type="molecule type" value="Genomic_DNA"/>
</dbReference>
<feature type="region of interest" description="Disordered" evidence="11">
    <location>
        <begin position="1565"/>
        <end position="1585"/>
    </location>
</feature>
<dbReference type="PANTHER" id="PTHR21497:SF24">
    <property type="entry name" value="E3 UBIQUITIN-PROTEIN LIGASE UBR1"/>
    <property type="match status" value="1"/>
</dbReference>
<dbReference type="Gene3D" id="3.30.1390.10">
    <property type="match status" value="1"/>
</dbReference>
<comment type="similarity">
    <text evidence="8 10">Belongs to the E3 ubiquitin-protein ligase UBR1-like family.</text>
</comment>
<dbReference type="EC" id="2.3.2.27" evidence="10"/>
<evidence type="ECO:0000313" key="14">
    <source>
        <dbReference type="Proteomes" id="UP000308768"/>
    </source>
</evidence>
<feature type="compositionally biased region" description="Basic and acidic residues" evidence="11">
    <location>
        <begin position="441"/>
        <end position="457"/>
    </location>
</feature>
<comment type="pathway">
    <text evidence="2 10">Protein modification; protein ubiquitination.</text>
</comment>
<dbReference type="SMART" id="SM00396">
    <property type="entry name" value="ZnF_UBR1"/>
    <property type="match status" value="1"/>
</dbReference>
<protein>
    <recommendedName>
        <fullName evidence="10">E3 ubiquitin-protein ligase</fullName>
        <ecNumber evidence="10">2.3.2.27</ecNumber>
    </recommendedName>
</protein>
<feature type="region of interest" description="Disordered" evidence="11">
    <location>
        <begin position="1196"/>
        <end position="1215"/>
    </location>
</feature>
<dbReference type="OrthoDB" id="26387at2759"/>
<evidence type="ECO:0000259" key="12">
    <source>
        <dbReference type="PROSITE" id="PS51157"/>
    </source>
</evidence>
<organism evidence="13 14">
    <name type="scientific">Cryomyces minteri</name>
    <dbReference type="NCBI Taxonomy" id="331657"/>
    <lineage>
        <taxon>Eukaryota</taxon>
        <taxon>Fungi</taxon>
        <taxon>Dikarya</taxon>
        <taxon>Ascomycota</taxon>
        <taxon>Pezizomycotina</taxon>
        <taxon>Dothideomycetes</taxon>
        <taxon>Dothideomycetes incertae sedis</taxon>
        <taxon>Cryomyces</taxon>
    </lineage>
</organism>
<feature type="compositionally biased region" description="Acidic residues" evidence="11">
    <location>
        <begin position="410"/>
        <end position="440"/>
    </location>
</feature>
<dbReference type="STRING" id="331657.A0A4U0WAL0"/>
<dbReference type="Proteomes" id="UP000308768">
    <property type="component" value="Unassembled WGS sequence"/>
</dbReference>
<gene>
    <name evidence="13" type="ORF">B0A49_12626</name>
</gene>
<comment type="catalytic activity">
    <reaction evidence="1 10">
        <text>S-ubiquitinyl-[E2 ubiquitin-conjugating enzyme]-L-cysteine + [acceptor protein]-L-lysine = [E2 ubiquitin-conjugating enzyme]-L-cysteine + N(6)-ubiquitinyl-[acceptor protein]-L-lysine.</text>
        <dbReference type="EC" id="2.3.2.27"/>
    </reaction>
</comment>
<evidence type="ECO:0000256" key="6">
    <source>
        <dbReference type="ARBA" id="ARBA00022786"/>
    </source>
</evidence>
<dbReference type="CDD" id="cd19673">
    <property type="entry name" value="UBR-box_UBR3"/>
    <property type="match status" value="1"/>
</dbReference>
<keyword evidence="6 10" id="KW-0833">Ubl conjugation pathway</keyword>
<keyword evidence="4 10" id="KW-0479">Metal-binding</keyword>
<dbReference type="InterPro" id="IPR003769">
    <property type="entry name" value="ClpS_core"/>
</dbReference>
<accession>A0A4U0WAL0</accession>
<proteinExistence type="inferred from homology"/>
<dbReference type="PANTHER" id="PTHR21497">
    <property type="entry name" value="UBIQUITIN LIGASE E3 ALPHA-RELATED"/>
    <property type="match status" value="1"/>
</dbReference>
<feature type="zinc finger region" description="UBR-type" evidence="9">
    <location>
        <begin position="86"/>
        <end position="158"/>
    </location>
</feature>
<keyword evidence="3 10" id="KW-0808">Transferase</keyword>
<evidence type="ECO:0000256" key="4">
    <source>
        <dbReference type="ARBA" id="ARBA00022723"/>
    </source>
</evidence>
<evidence type="ECO:0000256" key="1">
    <source>
        <dbReference type="ARBA" id="ARBA00000900"/>
    </source>
</evidence>
<dbReference type="GO" id="GO:0000151">
    <property type="term" value="C:ubiquitin ligase complex"/>
    <property type="evidence" value="ECO:0007669"/>
    <property type="project" value="TreeGrafter"/>
</dbReference>
<comment type="function">
    <text evidence="10">Ubiquitin ligase protein which is a component of the N-end rule pathway. Recognizes and binds to proteins bearing specific N-terminal residues that are destabilizing according to the N-end rule, leading to their ubiquitination and subsequent degradation.</text>
</comment>
<dbReference type="GO" id="GO:0071596">
    <property type="term" value="P:ubiquitin-dependent protein catabolic process via the N-end rule pathway"/>
    <property type="evidence" value="ECO:0007669"/>
    <property type="project" value="UniProtKB-UniRule"/>
</dbReference>
<keyword evidence="5 10" id="KW-0863">Zinc-finger</keyword>
<keyword evidence="14" id="KW-1185">Reference proteome</keyword>
<evidence type="ECO:0000256" key="11">
    <source>
        <dbReference type="SAM" id="MobiDB-lite"/>
    </source>
</evidence>
<feature type="compositionally biased region" description="Acidic residues" evidence="11">
    <location>
        <begin position="458"/>
        <end position="471"/>
    </location>
</feature>
<dbReference type="Gene3D" id="2.10.110.30">
    <property type="match status" value="1"/>
</dbReference>
<evidence type="ECO:0000256" key="10">
    <source>
        <dbReference type="RuleBase" id="RU366018"/>
    </source>
</evidence>